<dbReference type="Gene3D" id="3.30.470.30">
    <property type="entry name" value="DNA ligase/mRNA capping enzyme"/>
    <property type="match status" value="1"/>
</dbReference>
<organism evidence="4">
    <name type="scientific">Leptosphaeria maculans (strain JN3 / isolate v23.1.3 / race Av1-4-5-6-7-8)</name>
    <name type="common">Blackleg fungus</name>
    <name type="synonym">Phoma lingam</name>
    <dbReference type="NCBI Taxonomy" id="985895"/>
    <lineage>
        <taxon>Eukaryota</taxon>
        <taxon>Fungi</taxon>
        <taxon>Dikarya</taxon>
        <taxon>Ascomycota</taxon>
        <taxon>Pezizomycotina</taxon>
        <taxon>Dothideomycetes</taxon>
        <taxon>Pleosporomycetidae</taxon>
        <taxon>Pleosporales</taxon>
        <taxon>Pleosporineae</taxon>
        <taxon>Leptosphaeriaceae</taxon>
        <taxon>Plenodomus</taxon>
        <taxon>Plenodomus lingam/Leptosphaeria maculans species complex</taxon>
    </lineage>
</organism>
<name>E5A4V4_LEPMJ</name>
<evidence type="ECO:0000313" key="3">
    <source>
        <dbReference type="EMBL" id="CBX98652.1"/>
    </source>
</evidence>
<keyword evidence="1" id="KW-0732">Signal</keyword>
<accession>E5A4V4</accession>
<dbReference type="AlphaFoldDB" id="E5A4V4"/>
<evidence type="ECO:0000256" key="1">
    <source>
        <dbReference type="SAM" id="SignalP"/>
    </source>
</evidence>
<dbReference type="OMA" id="AKIAKPW"/>
<reference evidence="4" key="1">
    <citation type="journal article" date="2011" name="Nat. Commun.">
        <title>Effector diversification within compartments of the Leptosphaeria maculans genome affected by Repeat-Induced Point mutations.</title>
        <authorList>
            <person name="Rouxel T."/>
            <person name="Grandaubert J."/>
            <person name="Hane J.K."/>
            <person name="Hoede C."/>
            <person name="van de Wouw A.P."/>
            <person name="Couloux A."/>
            <person name="Dominguez V."/>
            <person name="Anthouard V."/>
            <person name="Bally P."/>
            <person name="Bourras S."/>
            <person name="Cozijnsen A.J."/>
            <person name="Ciuffetti L.M."/>
            <person name="Degrave A."/>
            <person name="Dilmaghani A."/>
            <person name="Duret L."/>
            <person name="Fudal I."/>
            <person name="Goodwin S.B."/>
            <person name="Gout L."/>
            <person name="Glaser N."/>
            <person name="Linglin J."/>
            <person name="Kema G.H.J."/>
            <person name="Lapalu N."/>
            <person name="Lawrence C.B."/>
            <person name="May K."/>
            <person name="Meyer M."/>
            <person name="Ollivier B."/>
            <person name="Poulain J."/>
            <person name="Schoch C.L."/>
            <person name="Simon A."/>
            <person name="Spatafora J.W."/>
            <person name="Stachowiak A."/>
            <person name="Turgeon B.G."/>
            <person name="Tyler B.M."/>
            <person name="Vincent D."/>
            <person name="Weissenbach J."/>
            <person name="Amselem J."/>
            <person name="Quesneville H."/>
            <person name="Oliver R.P."/>
            <person name="Wincker P."/>
            <person name="Balesdent M.-H."/>
            <person name="Howlett B.J."/>
        </authorList>
    </citation>
    <scope>NUCLEOTIDE SEQUENCE [LARGE SCALE GENOMIC DNA]</scope>
    <source>
        <strain evidence="4">JN3 / isolate v23.1.3 / race Av1-4-5-6-7-8</strain>
    </source>
</reference>
<dbReference type="InParanoid" id="E5A4V4"/>
<dbReference type="Proteomes" id="UP000002668">
    <property type="component" value="Genome"/>
</dbReference>
<feature type="domain" description="RNA ligase" evidence="2">
    <location>
        <begin position="80"/>
        <end position="278"/>
    </location>
</feature>
<keyword evidence="4" id="KW-1185">Reference proteome</keyword>
<dbReference type="InterPro" id="IPR021122">
    <property type="entry name" value="RNA_ligase_dom_REL/Rnl2"/>
</dbReference>
<evidence type="ECO:0000259" key="2">
    <source>
        <dbReference type="Pfam" id="PF09414"/>
    </source>
</evidence>
<dbReference type="VEuPathDB" id="FungiDB:LEMA_P078910.1"/>
<gene>
    <name evidence="3" type="ORF">LEMA_P078910.1</name>
</gene>
<feature type="chain" id="PRO_5003194813" evidence="1">
    <location>
        <begin position="24"/>
        <end position="389"/>
    </location>
</feature>
<evidence type="ECO:0000313" key="4">
    <source>
        <dbReference type="Proteomes" id="UP000002668"/>
    </source>
</evidence>
<dbReference type="EMBL" id="FP929134">
    <property type="protein sequence ID" value="CBX98652.1"/>
    <property type="molecule type" value="Genomic_DNA"/>
</dbReference>
<sequence>MCLNTLVTKLLRTWLAITSTVLTEDVCAQVQPPVYELTVGGTTLYPKISNHISDVIEALQHLKGDLEHEETDDHREPIPITGTVKLHGTHADILIYSNDEIVFQSRNVTRLSALKDNYGFAATMSTKTKALLQLRDMYKTHWLQINPGDFFDENFPVIVAGEWIGEKIEKGVAISQLSRRFVVISVNINGKWQRDQDYGSISLPLHDIYNVARAGFYTATLYPNDTQRTLLEVESMAEEVACTCPFAETFGIKGKGEGIVWKPTSAEYNPNPTLWFKTKGGAFKPKLAQPPKKTWTFDIAGERRDATAYVARVWCSVQRLEQGWDFLRETDRERNMSTLDDYVKWVHEDILTEEKVYIRKHKLERNDLKVEIAKIAKPWYLAKVKGSSV</sequence>
<dbReference type="HOGENOM" id="CLU_054812_0_0_1"/>
<dbReference type="eggNOG" id="ENOG502S6SR">
    <property type="taxonomic scope" value="Eukaryota"/>
</dbReference>
<dbReference type="Pfam" id="PF09414">
    <property type="entry name" value="RNA_ligase"/>
    <property type="match status" value="1"/>
</dbReference>
<proteinExistence type="predicted"/>
<dbReference type="GeneID" id="13282259"/>
<dbReference type="OrthoDB" id="10005335at2759"/>
<dbReference type="SUPFAM" id="SSF56091">
    <property type="entry name" value="DNA ligase/mRNA capping enzyme, catalytic domain"/>
    <property type="match status" value="1"/>
</dbReference>
<feature type="signal peptide" evidence="1">
    <location>
        <begin position="1"/>
        <end position="23"/>
    </location>
</feature>
<protein>
    <submittedName>
        <fullName evidence="3">Predicted protein</fullName>
    </submittedName>
</protein>